<feature type="transmembrane region" description="Helical" evidence="1">
    <location>
        <begin position="23"/>
        <end position="44"/>
    </location>
</feature>
<evidence type="ECO:0000256" key="1">
    <source>
        <dbReference type="SAM" id="Phobius"/>
    </source>
</evidence>
<dbReference type="STRING" id="112498.A0A2D3UV54"/>
<dbReference type="RefSeq" id="XP_023621753.1">
    <property type="nucleotide sequence ID" value="XM_023765985.1"/>
</dbReference>
<dbReference type="GeneID" id="35606810"/>
<accession>A0A2D3UV54</accession>
<name>A0A2D3UV54_9PEZI</name>
<keyword evidence="2" id="KW-0830">Ubiquinone</keyword>
<sequence>MAPVQFWSTPLTYLHWAARRKPAIFWSFIVGGMGPITVLVVPPIREYLGDGPRRAIPLTYPIPKGPRNIPTGYDD</sequence>
<keyword evidence="1" id="KW-0472">Membrane</keyword>
<dbReference type="OrthoDB" id="2093409at2759"/>
<proteinExistence type="predicted"/>
<keyword evidence="1" id="KW-0812">Transmembrane</keyword>
<keyword evidence="3" id="KW-1185">Reference proteome</keyword>
<protein>
    <submittedName>
        <fullName evidence="2">Probable NADH-ubiquinone oxidoreductase 9.5 kDa subunit</fullName>
    </submittedName>
</protein>
<keyword evidence="1" id="KW-1133">Transmembrane helix</keyword>
<dbReference type="AlphaFoldDB" id="A0A2D3UV54"/>
<dbReference type="PANTHER" id="PTHR38488:SF1">
    <property type="entry name" value="OXIDOREDUCTASE 9.5 KDA SUBUNIT, PUTATIVE (AFU_ORTHOLOGUE AFUA_5G08980)-RELATED"/>
    <property type="match status" value="1"/>
</dbReference>
<evidence type="ECO:0000313" key="2">
    <source>
        <dbReference type="EMBL" id="CZT14856.1"/>
    </source>
</evidence>
<organism evidence="2 3">
    <name type="scientific">Ramularia collo-cygni</name>
    <dbReference type="NCBI Taxonomy" id="112498"/>
    <lineage>
        <taxon>Eukaryota</taxon>
        <taxon>Fungi</taxon>
        <taxon>Dikarya</taxon>
        <taxon>Ascomycota</taxon>
        <taxon>Pezizomycotina</taxon>
        <taxon>Dothideomycetes</taxon>
        <taxon>Dothideomycetidae</taxon>
        <taxon>Mycosphaerellales</taxon>
        <taxon>Mycosphaerellaceae</taxon>
        <taxon>Ramularia</taxon>
    </lineage>
</organism>
<dbReference type="CDD" id="cd22903">
    <property type="entry name" value="NI9M"/>
    <property type="match status" value="1"/>
</dbReference>
<dbReference type="EMBL" id="FJUY01000001">
    <property type="protein sequence ID" value="CZT14856.1"/>
    <property type="molecule type" value="Genomic_DNA"/>
</dbReference>
<dbReference type="Proteomes" id="UP000225277">
    <property type="component" value="Unassembled WGS sequence"/>
</dbReference>
<gene>
    <name evidence="2" type="ORF">RCC_12257</name>
</gene>
<evidence type="ECO:0000313" key="3">
    <source>
        <dbReference type="Proteomes" id="UP000225277"/>
    </source>
</evidence>
<dbReference type="PANTHER" id="PTHR38488">
    <property type="entry name" value="OXIDOREDUCTASE 9.5 KDA SUBUNIT, PUTATIVE (AFU_ORTHOLOGUE AFUA_5G08980)-RELATED"/>
    <property type="match status" value="1"/>
</dbReference>
<dbReference type="InterPro" id="IPR039961">
    <property type="entry name" value="Nuo9.5"/>
</dbReference>
<reference evidence="2 3" key="1">
    <citation type="submission" date="2016-03" db="EMBL/GenBank/DDBJ databases">
        <authorList>
            <person name="Ploux O."/>
        </authorList>
    </citation>
    <scope>NUCLEOTIDE SEQUENCE [LARGE SCALE GENOMIC DNA]</scope>
    <source>
        <strain evidence="2 3">URUG2</strain>
    </source>
</reference>